<dbReference type="Proteomes" id="UP001153954">
    <property type="component" value="Unassembled WGS sequence"/>
</dbReference>
<gene>
    <name evidence="2" type="ORF">EEDITHA_LOCUS17793</name>
</gene>
<reference evidence="2" key="1">
    <citation type="submission" date="2022-03" db="EMBL/GenBank/DDBJ databases">
        <authorList>
            <person name="Tunstrom K."/>
        </authorList>
    </citation>
    <scope>NUCLEOTIDE SEQUENCE</scope>
</reference>
<dbReference type="EMBL" id="CAKOGL010000026">
    <property type="protein sequence ID" value="CAH2103253.1"/>
    <property type="molecule type" value="Genomic_DNA"/>
</dbReference>
<organism evidence="2 3">
    <name type="scientific">Euphydryas editha</name>
    <name type="common">Edith's checkerspot</name>
    <dbReference type="NCBI Taxonomy" id="104508"/>
    <lineage>
        <taxon>Eukaryota</taxon>
        <taxon>Metazoa</taxon>
        <taxon>Ecdysozoa</taxon>
        <taxon>Arthropoda</taxon>
        <taxon>Hexapoda</taxon>
        <taxon>Insecta</taxon>
        <taxon>Pterygota</taxon>
        <taxon>Neoptera</taxon>
        <taxon>Endopterygota</taxon>
        <taxon>Lepidoptera</taxon>
        <taxon>Glossata</taxon>
        <taxon>Ditrysia</taxon>
        <taxon>Papilionoidea</taxon>
        <taxon>Nymphalidae</taxon>
        <taxon>Nymphalinae</taxon>
        <taxon>Euphydryas</taxon>
    </lineage>
</organism>
<comment type="caution">
    <text evidence="2">The sequence shown here is derived from an EMBL/GenBank/DDBJ whole genome shotgun (WGS) entry which is preliminary data.</text>
</comment>
<dbReference type="AlphaFoldDB" id="A0AAU9UVT3"/>
<proteinExistence type="predicted"/>
<dbReference type="SUPFAM" id="SSF57903">
    <property type="entry name" value="FYVE/PHD zinc finger"/>
    <property type="match status" value="1"/>
</dbReference>
<keyword evidence="3" id="KW-1185">Reference proteome</keyword>
<dbReference type="Pfam" id="PF25298">
    <property type="entry name" value="Baculo_FP_2nd"/>
    <property type="match status" value="1"/>
</dbReference>
<evidence type="ECO:0000313" key="3">
    <source>
        <dbReference type="Proteomes" id="UP001153954"/>
    </source>
</evidence>
<dbReference type="InterPro" id="IPR011011">
    <property type="entry name" value="Znf_FYVE_PHD"/>
</dbReference>
<dbReference type="InterPro" id="IPR057251">
    <property type="entry name" value="FP_C"/>
</dbReference>
<dbReference type="CDD" id="cd15489">
    <property type="entry name" value="PHD_SF"/>
    <property type="match status" value="1"/>
</dbReference>
<protein>
    <recommendedName>
        <fullName evidence="1">FP protein C-terminal domain-containing protein</fullName>
    </recommendedName>
</protein>
<feature type="domain" description="FP protein C-terminal" evidence="1">
    <location>
        <begin position="257"/>
        <end position="308"/>
    </location>
</feature>
<evidence type="ECO:0000313" key="2">
    <source>
        <dbReference type="EMBL" id="CAH2103253.1"/>
    </source>
</evidence>
<evidence type="ECO:0000259" key="1">
    <source>
        <dbReference type="Pfam" id="PF25298"/>
    </source>
</evidence>
<sequence>MRNCASCGVQHTEGPVCSLCKQYFDFSCAGITEGGYRKLGDRKNSWRCPRCKSTMSPGPTATSSSPNQLGKIQEQLNNVMQQLIPLALLVEDVKMIKNDLKHLTEAQESTHEIINNFASTLQALDTRVNNIELAAKDIPALKAQVAKIQRDLEEKDQWARANNVEIRGIPQKKNENLYEIAQKIGQISDFPINKVDINYIARIPTRVPNAEKPIVIAFNNRYIKEELVASSRRSKQLKLSNLGFSIEGNFHVNDHLTQKNKILLNKARDLAREKNYKYIWVKHCKIMVRKSDTSPVFFIRCENDLAKII</sequence>
<name>A0AAU9UVT3_EUPED</name>
<accession>A0AAU9UVT3</accession>